<dbReference type="InterPro" id="IPR052020">
    <property type="entry name" value="Cyclic_di-GMP/3'3'-cGAMP_PDE"/>
</dbReference>
<dbReference type="InterPro" id="IPR001789">
    <property type="entry name" value="Sig_transdc_resp-reg_receiver"/>
</dbReference>
<feature type="domain" description="Response regulatory" evidence="2">
    <location>
        <begin position="5"/>
        <end position="120"/>
    </location>
</feature>
<dbReference type="Pfam" id="PF13487">
    <property type="entry name" value="HD_5"/>
    <property type="match status" value="1"/>
</dbReference>
<dbReference type="InterPro" id="IPR011006">
    <property type="entry name" value="CheY-like_superfamily"/>
</dbReference>
<dbReference type="PANTHER" id="PTHR45228">
    <property type="entry name" value="CYCLIC DI-GMP PHOSPHODIESTERASE TM_0186-RELATED"/>
    <property type="match status" value="1"/>
</dbReference>
<evidence type="ECO:0000313" key="3">
    <source>
        <dbReference type="EMBL" id="CUS38473.1"/>
    </source>
</evidence>
<dbReference type="Gene3D" id="1.10.3210.10">
    <property type="entry name" value="Hypothetical protein af1432"/>
    <property type="match status" value="1"/>
</dbReference>
<dbReference type="SMART" id="SM00448">
    <property type="entry name" value="REC"/>
    <property type="match status" value="1"/>
</dbReference>
<evidence type="ECO:0000313" key="4">
    <source>
        <dbReference type="Proteomes" id="UP000199032"/>
    </source>
</evidence>
<dbReference type="SUPFAM" id="SSF52172">
    <property type="entry name" value="CheY-like"/>
    <property type="match status" value="1"/>
</dbReference>
<keyword evidence="4" id="KW-1185">Reference proteome</keyword>
<dbReference type="PROSITE" id="PS50110">
    <property type="entry name" value="RESPONSE_REGULATORY"/>
    <property type="match status" value="1"/>
</dbReference>
<dbReference type="Pfam" id="PF00072">
    <property type="entry name" value="Response_reg"/>
    <property type="match status" value="1"/>
</dbReference>
<dbReference type="CDD" id="cd17569">
    <property type="entry name" value="REC_HupR-like"/>
    <property type="match status" value="1"/>
</dbReference>
<protein>
    <recommendedName>
        <fullName evidence="2">Response regulatory domain-containing protein</fullName>
    </recommendedName>
</protein>
<evidence type="ECO:0000259" key="2">
    <source>
        <dbReference type="PROSITE" id="PS50110"/>
    </source>
</evidence>
<dbReference type="AlphaFoldDB" id="A0A0S4LNF7"/>
<dbReference type="RefSeq" id="WP_090750800.1">
    <property type="nucleotide sequence ID" value="NZ_CZQA01000011.1"/>
</dbReference>
<sequence>MMNERILCVDDDVNILEGYRRQLRKEFSLEIAVGPTEGLQVLTTQGPFSVVVSDLQMPEMNGIQFLSKVRELSPDTTRLLLTGKADLQSAINAINQGQIFRFLTKPCSSDQLADALTAGVSQYRLVTAERELLEQTLSGSIKVLCEVLSLVNPEAFGRSTRITRLAEAIAGHMHIAELWPIKIAALLSQIGCVILPEAVLKKVYRGEPLTSDESQLYNQHPYVAADLVAKIPRMKHVGDIIRLQDKHYDSGAGPDHARSSSPAPVEARILKVALDFDALESAGKTRLQAINDLKNRTGRYDPNVLNALDEVIADSPKYDVHRIRACQLRLGMILGEDVRTNSDVVLASKGQEINESITLRIQSSARMTGVKEPFIVLVSANEGSAETDPEESRKVA</sequence>
<accession>A0A0S4LNF7</accession>
<gene>
    <name evidence="3" type="ORF">COMA1_50120</name>
</gene>
<dbReference type="CDD" id="cd00077">
    <property type="entry name" value="HDc"/>
    <property type="match status" value="1"/>
</dbReference>
<keyword evidence="1" id="KW-0597">Phosphoprotein</keyword>
<dbReference type="InterPro" id="IPR003607">
    <property type="entry name" value="HD/PDEase_dom"/>
</dbReference>
<reference evidence="3 4" key="1">
    <citation type="submission" date="2015-10" db="EMBL/GenBank/DDBJ databases">
        <authorList>
            <person name="Gilbert D.G."/>
        </authorList>
    </citation>
    <scope>NUCLEOTIDE SEQUENCE [LARGE SCALE GENOMIC DNA]</scope>
    <source>
        <strain evidence="3">COMA1</strain>
    </source>
</reference>
<dbReference type="Gene3D" id="3.40.50.2300">
    <property type="match status" value="1"/>
</dbReference>
<evidence type="ECO:0000256" key="1">
    <source>
        <dbReference type="PROSITE-ProRule" id="PRU00169"/>
    </source>
</evidence>
<feature type="modified residue" description="4-aspartylphosphate" evidence="1">
    <location>
        <position position="54"/>
    </location>
</feature>
<dbReference type="Proteomes" id="UP000199032">
    <property type="component" value="Unassembled WGS sequence"/>
</dbReference>
<dbReference type="EMBL" id="CZQA01000011">
    <property type="protein sequence ID" value="CUS38473.1"/>
    <property type="molecule type" value="Genomic_DNA"/>
</dbReference>
<dbReference type="STRING" id="1742972.COMA1_50120"/>
<dbReference type="OrthoDB" id="9802066at2"/>
<dbReference type="GO" id="GO:0000160">
    <property type="term" value="P:phosphorelay signal transduction system"/>
    <property type="evidence" value="ECO:0007669"/>
    <property type="project" value="InterPro"/>
</dbReference>
<proteinExistence type="predicted"/>
<organism evidence="3 4">
    <name type="scientific">Candidatus Nitrospira nitrosa</name>
    <dbReference type="NCBI Taxonomy" id="1742972"/>
    <lineage>
        <taxon>Bacteria</taxon>
        <taxon>Pseudomonadati</taxon>
        <taxon>Nitrospirota</taxon>
        <taxon>Nitrospiria</taxon>
        <taxon>Nitrospirales</taxon>
        <taxon>Nitrospiraceae</taxon>
        <taxon>Nitrospira</taxon>
    </lineage>
</organism>
<dbReference type="PANTHER" id="PTHR45228:SF8">
    <property type="entry name" value="TWO-COMPONENT RESPONSE REGULATOR-RELATED"/>
    <property type="match status" value="1"/>
</dbReference>
<name>A0A0S4LNF7_9BACT</name>